<keyword evidence="3" id="KW-1003">Cell membrane</keyword>
<organism evidence="10">
    <name type="scientific">Trypanosoma brucei</name>
    <dbReference type="NCBI Taxonomy" id="5691"/>
    <lineage>
        <taxon>Eukaryota</taxon>
        <taxon>Discoba</taxon>
        <taxon>Euglenozoa</taxon>
        <taxon>Kinetoplastea</taxon>
        <taxon>Metakinetoplastina</taxon>
        <taxon>Trypanosomatida</taxon>
        <taxon>Trypanosomatidae</taxon>
        <taxon>Trypanosoma</taxon>
    </lineage>
</organism>
<comment type="function">
    <text evidence="1">VSG forms a coat on the surface of the parasite. The trypanosome evades the immune response of the host by expressing a series of antigenically distinct VSGs from an estimated 1000 VSG genes.</text>
</comment>
<dbReference type="AlphaFoldDB" id="A0A1J0RBV7"/>
<keyword evidence="4" id="KW-0336">GPI-anchor</keyword>
<keyword evidence="8" id="KW-0449">Lipoprotein</keyword>
<evidence type="ECO:0000256" key="6">
    <source>
        <dbReference type="ARBA" id="ARBA00023136"/>
    </source>
</evidence>
<keyword evidence="5" id="KW-0732">Signal</keyword>
<keyword evidence="6" id="KW-0472">Membrane</keyword>
<evidence type="ECO:0000259" key="9">
    <source>
        <dbReference type="Pfam" id="PF13206"/>
    </source>
</evidence>
<protein>
    <submittedName>
        <fullName evidence="10">Variant surface glycoprotein 1125.5104</fullName>
    </submittedName>
</protein>
<keyword evidence="7" id="KW-0325">Glycoprotein</keyword>
<evidence type="ECO:0000256" key="7">
    <source>
        <dbReference type="ARBA" id="ARBA00023180"/>
    </source>
</evidence>
<proteinExistence type="predicted"/>
<dbReference type="EMBL" id="KX701298">
    <property type="protein sequence ID" value="APD75254.1"/>
    <property type="molecule type" value="Genomic_DNA"/>
</dbReference>
<dbReference type="GO" id="GO:0005886">
    <property type="term" value="C:plasma membrane"/>
    <property type="evidence" value="ECO:0007669"/>
    <property type="project" value="UniProtKB-SubCell"/>
</dbReference>
<comment type="subcellular location">
    <subcellularLocation>
        <location evidence="2">Cell membrane</location>
        <topology evidence="2">Lipid-anchor</topology>
        <topology evidence="2">GPI-anchor</topology>
    </subcellularLocation>
</comment>
<evidence type="ECO:0000313" key="10">
    <source>
        <dbReference type="EMBL" id="APD75254.1"/>
    </source>
</evidence>
<evidence type="ECO:0000256" key="5">
    <source>
        <dbReference type="ARBA" id="ARBA00022729"/>
    </source>
</evidence>
<accession>A0A1J0RBV7</accession>
<reference evidence="10" key="1">
    <citation type="submission" date="2016-08" db="EMBL/GenBank/DDBJ databases">
        <title>VSG repertoire of Trypanosoma brucei EATRO 1125.</title>
        <authorList>
            <person name="Cross G.A."/>
        </authorList>
    </citation>
    <scope>NUCLEOTIDE SEQUENCE</scope>
    <source>
        <strain evidence="10">EATRO 1125</strain>
    </source>
</reference>
<evidence type="ECO:0000256" key="8">
    <source>
        <dbReference type="ARBA" id="ARBA00023288"/>
    </source>
</evidence>
<dbReference type="VEuPathDB" id="TriTrypDB:Tb11.v5.0682"/>
<evidence type="ECO:0000256" key="2">
    <source>
        <dbReference type="ARBA" id="ARBA00004609"/>
    </source>
</evidence>
<dbReference type="VEuPathDB" id="TriTrypDB:Tb1125.Tb10.v4.0189"/>
<dbReference type="GO" id="GO:0098552">
    <property type="term" value="C:side of membrane"/>
    <property type="evidence" value="ECO:0007669"/>
    <property type="project" value="UniProtKB-KW"/>
</dbReference>
<dbReference type="Pfam" id="PF13206">
    <property type="entry name" value="VSG_B"/>
    <property type="match status" value="1"/>
</dbReference>
<evidence type="ECO:0000256" key="1">
    <source>
        <dbReference type="ARBA" id="ARBA00002523"/>
    </source>
</evidence>
<name>A0A1J0RBV7_9TRYP</name>
<sequence length="382" mass="41778">MYHKMYNNFLVAAFVTTIAPMPQETAASKGANAQEYLALCGAWRIAKQAASMELPLPTTTDAYADILDFSMSVASDGWKALIDGTPTKKGWEKHKQELQMAVPSLNLEATWPMWETARVNTKDQKTIFNTEHKRGFTDADADLVREEINATTTIATELHKRLAAQPEANGAPIKHKIKTLAAEAKCGADGKFADTAGACKDTTNPDDTKASNCGATRAGQSIAIDIVCLCTAPSHDKCLSGASDYSTGVNDIQTSAIDALTKACPNTSQKLELDTEIERALTTVSEQIHNVAANGRVIGTAAGSSCTEHGDYCVDYSNYFSSTKDFHDIPWVTKLLEIADLYCQYKKQIEIKETTKRQIETLRDDVKRQYTIRPHRQPTASA</sequence>
<feature type="domain" description="Trypanosome variant surface glycoprotein B-type N-terminal" evidence="9">
    <location>
        <begin position="17"/>
        <end position="360"/>
    </location>
</feature>
<dbReference type="VEuPathDB" id="TriTrypDB:Tb427_000611200"/>
<evidence type="ECO:0000256" key="4">
    <source>
        <dbReference type="ARBA" id="ARBA00022622"/>
    </source>
</evidence>
<evidence type="ECO:0000256" key="3">
    <source>
        <dbReference type="ARBA" id="ARBA00022475"/>
    </source>
</evidence>
<dbReference type="InterPro" id="IPR025932">
    <property type="entry name" value="Trypano_VSG_B_N_dom"/>
</dbReference>